<protein>
    <submittedName>
        <fullName evidence="4">Short-chain dehydrogenase</fullName>
    </submittedName>
</protein>
<dbReference type="PRINTS" id="PR00080">
    <property type="entry name" value="SDRFAMILY"/>
</dbReference>
<evidence type="ECO:0000313" key="5">
    <source>
        <dbReference type="Proteomes" id="UP000199421"/>
    </source>
</evidence>
<comment type="similarity">
    <text evidence="1 3">Belongs to the short-chain dehydrogenases/reductases (SDR) family.</text>
</comment>
<evidence type="ECO:0000313" key="4">
    <source>
        <dbReference type="EMBL" id="SEL87100.1"/>
    </source>
</evidence>
<sequence length="292" mass="32415">MQIRSLLIYFLTKNNQPVEMRNKKNKNIASASQVIWIIGASSGIGEALARHYSASGAKLILSARSRDKLYSVKSTCKGNPMNTHVLPLNLENIADLNQHAQEALRIFGRIDILIHSAGVTQRALALDTDITVAQKIMNINYWGPVALTQAVLPTMIKQGSGHLVVISSLMGKIGTRFRSSYAASKHALHGYFESLRSEIYDDNIDISMVCPGFVSTSLGEKALKGNGELYQKKDNIHNDAMSADKFVSKLAPYLHKRKEEIFIAGSEIKVIWASKYLPGKLFRKKMREAKVI</sequence>
<evidence type="ECO:0000256" key="2">
    <source>
        <dbReference type="ARBA" id="ARBA00023002"/>
    </source>
</evidence>
<dbReference type="GO" id="GO:0016020">
    <property type="term" value="C:membrane"/>
    <property type="evidence" value="ECO:0007669"/>
    <property type="project" value="TreeGrafter"/>
</dbReference>
<dbReference type="AlphaFoldDB" id="A0A1H7TQF7"/>
<reference evidence="5" key="1">
    <citation type="submission" date="2016-10" db="EMBL/GenBank/DDBJ databases">
        <authorList>
            <person name="Varghese N."/>
            <person name="Submissions S."/>
        </authorList>
    </citation>
    <scope>NUCLEOTIDE SEQUENCE [LARGE SCALE GENOMIC DNA]</scope>
    <source>
        <strain evidence="5">DSM 18733</strain>
    </source>
</reference>
<keyword evidence="2" id="KW-0560">Oxidoreductase</keyword>
<dbReference type="PRINTS" id="PR00081">
    <property type="entry name" value="GDHRDH"/>
</dbReference>
<dbReference type="STRING" id="407022.SAMN05661044_03645"/>
<dbReference type="Proteomes" id="UP000199421">
    <property type="component" value="Unassembled WGS sequence"/>
</dbReference>
<dbReference type="Pfam" id="PF00106">
    <property type="entry name" value="adh_short"/>
    <property type="match status" value="1"/>
</dbReference>
<dbReference type="PANTHER" id="PTHR44196">
    <property type="entry name" value="DEHYDROGENASE/REDUCTASE SDR FAMILY MEMBER 7B"/>
    <property type="match status" value="1"/>
</dbReference>
<evidence type="ECO:0000256" key="1">
    <source>
        <dbReference type="ARBA" id="ARBA00006484"/>
    </source>
</evidence>
<dbReference type="EMBL" id="FOAF01000004">
    <property type="protein sequence ID" value="SEL87100.1"/>
    <property type="molecule type" value="Genomic_DNA"/>
</dbReference>
<organism evidence="4 5">
    <name type="scientific">Olivibacter domesticus</name>
    <name type="common">Pseudosphingobacterium domesticum</name>
    <dbReference type="NCBI Taxonomy" id="407022"/>
    <lineage>
        <taxon>Bacteria</taxon>
        <taxon>Pseudomonadati</taxon>
        <taxon>Bacteroidota</taxon>
        <taxon>Sphingobacteriia</taxon>
        <taxon>Sphingobacteriales</taxon>
        <taxon>Sphingobacteriaceae</taxon>
        <taxon>Olivibacter</taxon>
    </lineage>
</organism>
<proteinExistence type="inferred from homology"/>
<gene>
    <name evidence="4" type="ORF">SAMN05661044_03645</name>
</gene>
<name>A0A1H7TQF7_OLID1</name>
<dbReference type="SUPFAM" id="SSF51735">
    <property type="entry name" value="NAD(P)-binding Rossmann-fold domains"/>
    <property type="match status" value="1"/>
</dbReference>
<dbReference type="GO" id="GO:0016491">
    <property type="term" value="F:oxidoreductase activity"/>
    <property type="evidence" value="ECO:0007669"/>
    <property type="project" value="UniProtKB-KW"/>
</dbReference>
<dbReference type="InterPro" id="IPR002347">
    <property type="entry name" value="SDR_fam"/>
</dbReference>
<dbReference type="PROSITE" id="PS00061">
    <property type="entry name" value="ADH_SHORT"/>
    <property type="match status" value="1"/>
</dbReference>
<dbReference type="Gene3D" id="3.40.50.720">
    <property type="entry name" value="NAD(P)-binding Rossmann-like Domain"/>
    <property type="match status" value="1"/>
</dbReference>
<dbReference type="NCBIfam" id="NF004825">
    <property type="entry name" value="PRK06181.1"/>
    <property type="match status" value="1"/>
</dbReference>
<keyword evidence="5" id="KW-1185">Reference proteome</keyword>
<dbReference type="InterPro" id="IPR036291">
    <property type="entry name" value="NAD(P)-bd_dom_sf"/>
</dbReference>
<accession>A0A1H7TQF7</accession>
<dbReference type="PANTHER" id="PTHR44196:SF1">
    <property type="entry name" value="DEHYDROGENASE_REDUCTASE SDR FAMILY MEMBER 7B"/>
    <property type="match status" value="1"/>
</dbReference>
<dbReference type="InterPro" id="IPR020904">
    <property type="entry name" value="Sc_DH/Rdtase_CS"/>
</dbReference>
<evidence type="ECO:0000256" key="3">
    <source>
        <dbReference type="RuleBase" id="RU000363"/>
    </source>
</evidence>